<dbReference type="AlphaFoldDB" id="A0AAV4C1A6"/>
<keyword evidence="1" id="KW-0812">Transmembrane</keyword>
<evidence type="ECO:0000313" key="2">
    <source>
        <dbReference type="EMBL" id="GFO24464.1"/>
    </source>
</evidence>
<name>A0AAV4C1A6_9GAST</name>
<protein>
    <submittedName>
        <fullName evidence="2">Uncharacterized protein</fullName>
    </submittedName>
</protein>
<dbReference type="EMBL" id="BLXT01005617">
    <property type="protein sequence ID" value="GFO24464.1"/>
    <property type="molecule type" value="Genomic_DNA"/>
</dbReference>
<keyword evidence="1" id="KW-0472">Membrane</keyword>
<dbReference type="Proteomes" id="UP000735302">
    <property type="component" value="Unassembled WGS sequence"/>
</dbReference>
<comment type="caution">
    <text evidence="2">The sequence shown here is derived from an EMBL/GenBank/DDBJ whole genome shotgun (WGS) entry which is preliminary data.</text>
</comment>
<reference evidence="2 3" key="1">
    <citation type="journal article" date="2021" name="Elife">
        <title>Chloroplast acquisition without the gene transfer in kleptoplastic sea slugs, Plakobranchus ocellatus.</title>
        <authorList>
            <person name="Maeda T."/>
            <person name="Takahashi S."/>
            <person name="Yoshida T."/>
            <person name="Shimamura S."/>
            <person name="Takaki Y."/>
            <person name="Nagai Y."/>
            <person name="Toyoda A."/>
            <person name="Suzuki Y."/>
            <person name="Arimoto A."/>
            <person name="Ishii H."/>
            <person name="Satoh N."/>
            <person name="Nishiyama T."/>
            <person name="Hasebe M."/>
            <person name="Maruyama T."/>
            <person name="Minagawa J."/>
            <person name="Obokata J."/>
            <person name="Shigenobu S."/>
        </authorList>
    </citation>
    <scope>NUCLEOTIDE SEQUENCE [LARGE SCALE GENOMIC DNA]</scope>
</reference>
<keyword evidence="1" id="KW-1133">Transmembrane helix</keyword>
<evidence type="ECO:0000256" key="1">
    <source>
        <dbReference type="SAM" id="Phobius"/>
    </source>
</evidence>
<gene>
    <name evidence="2" type="ORF">PoB_005096900</name>
</gene>
<keyword evidence="3" id="KW-1185">Reference proteome</keyword>
<evidence type="ECO:0000313" key="3">
    <source>
        <dbReference type="Proteomes" id="UP000735302"/>
    </source>
</evidence>
<feature type="transmembrane region" description="Helical" evidence="1">
    <location>
        <begin position="75"/>
        <end position="95"/>
    </location>
</feature>
<proteinExistence type="predicted"/>
<organism evidence="2 3">
    <name type="scientific">Plakobranchus ocellatus</name>
    <dbReference type="NCBI Taxonomy" id="259542"/>
    <lineage>
        <taxon>Eukaryota</taxon>
        <taxon>Metazoa</taxon>
        <taxon>Spiralia</taxon>
        <taxon>Lophotrochozoa</taxon>
        <taxon>Mollusca</taxon>
        <taxon>Gastropoda</taxon>
        <taxon>Heterobranchia</taxon>
        <taxon>Euthyneura</taxon>
        <taxon>Panpulmonata</taxon>
        <taxon>Sacoglossa</taxon>
        <taxon>Placobranchoidea</taxon>
        <taxon>Plakobranchidae</taxon>
        <taxon>Plakobranchus</taxon>
    </lineage>
</organism>
<sequence length="98" mass="10842">MVKELSGIIYAGRIKVRRVEDKIQFDTFVLIFDSPNPPSRILAGYLTLGVRPPRSRCAAISVNAMATARTGIKNLLLCVLDVASVVMWNVIFRLIPIA</sequence>
<accession>A0AAV4C1A6</accession>